<dbReference type="CDD" id="cd06089">
    <property type="entry name" value="KOW_RPL26"/>
    <property type="match status" value="1"/>
</dbReference>
<dbReference type="InterPro" id="IPR041988">
    <property type="entry name" value="Ribosomal_uL24_KOW"/>
</dbReference>
<sequence>MSARRFASRQEAKRIFTTSKVTTNFRHLLPVAKPKHIVTPNPLDKSQRAVSPKDRIKWWNIVPGDQVRVMAETDGSVREVKGVNKFTNRVYIEGDKKRKEFSENDVRSYYQIRNPYKNVHYSGLQLYIGTYDFPPEPGSSEPQRIPVFAKRIGTSGPEFKQGRFVWERYATATTPRLPTWTPGSQDRIHIPWPEPEKPNVPKPTNYDTGLETILEVTYSPTCRPPAGSNVPLLREGGDDTYVRMLRGELPYKQNVPMEVFLSRELSNPHSREKKRERYLAAKERQRNLLRKFIDEEMKKTVDGRSRKEAVAEATFRWREQLRLERKAELKKRWVARGLQARLERRRKRTAAKQEAERQKLRDLVLRVAPNQIMPQV</sequence>
<accession>A0A286USG6</accession>
<evidence type="ECO:0000256" key="1">
    <source>
        <dbReference type="ARBA" id="ARBA00022980"/>
    </source>
</evidence>
<evidence type="ECO:0008006" key="6">
    <source>
        <dbReference type="Google" id="ProtNLM"/>
    </source>
</evidence>
<dbReference type="EMBL" id="NBII01000002">
    <property type="protein sequence ID" value="PAV22472.1"/>
    <property type="molecule type" value="Genomic_DNA"/>
</dbReference>
<keyword evidence="2" id="KW-0687">Ribonucleoprotein</keyword>
<keyword evidence="1" id="KW-0689">Ribosomal protein</keyword>
<dbReference type="STRING" id="2282107.A0A286USG6"/>
<protein>
    <recommendedName>
        <fullName evidence="6">KOW domain-containing protein</fullName>
    </recommendedName>
</protein>
<dbReference type="GO" id="GO:0005840">
    <property type="term" value="C:ribosome"/>
    <property type="evidence" value="ECO:0007669"/>
    <property type="project" value="UniProtKB-KW"/>
</dbReference>
<feature type="compositionally biased region" description="Basic and acidic residues" evidence="3">
    <location>
        <begin position="186"/>
        <end position="199"/>
    </location>
</feature>
<keyword evidence="5" id="KW-1185">Reference proteome</keyword>
<dbReference type="Proteomes" id="UP000217199">
    <property type="component" value="Unassembled WGS sequence"/>
</dbReference>
<organism evidence="4 5">
    <name type="scientific">Pyrrhoderma noxium</name>
    <dbReference type="NCBI Taxonomy" id="2282107"/>
    <lineage>
        <taxon>Eukaryota</taxon>
        <taxon>Fungi</taxon>
        <taxon>Dikarya</taxon>
        <taxon>Basidiomycota</taxon>
        <taxon>Agaricomycotina</taxon>
        <taxon>Agaricomycetes</taxon>
        <taxon>Hymenochaetales</taxon>
        <taxon>Hymenochaetaceae</taxon>
        <taxon>Pyrrhoderma</taxon>
    </lineage>
</organism>
<comment type="caution">
    <text evidence="4">The sequence shown here is derived from an EMBL/GenBank/DDBJ whole genome shotgun (WGS) entry which is preliminary data.</text>
</comment>
<proteinExistence type="predicted"/>
<evidence type="ECO:0000256" key="2">
    <source>
        <dbReference type="ARBA" id="ARBA00023274"/>
    </source>
</evidence>
<evidence type="ECO:0000256" key="3">
    <source>
        <dbReference type="SAM" id="MobiDB-lite"/>
    </source>
</evidence>
<dbReference type="GO" id="GO:0003723">
    <property type="term" value="F:RNA binding"/>
    <property type="evidence" value="ECO:0007669"/>
    <property type="project" value="InterPro"/>
</dbReference>
<reference evidence="4 5" key="1">
    <citation type="journal article" date="2017" name="Mol. Ecol.">
        <title>Comparative and population genomic landscape of Phellinus noxius: A hypervariable fungus causing root rot in trees.</title>
        <authorList>
            <person name="Chung C.L."/>
            <person name="Lee T.J."/>
            <person name="Akiba M."/>
            <person name="Lee H.H."/>
            <person name="Kuo T.H."/>
            <person name="Liu D."/>
            <person name="Ke H.M."/>
            <person name="Yokoi T."/>
            <person name="Roa M.B."/>
            <person name="Lu M.J."/>
            <person name="Chang Y.Y."/>
            <person name="Ann P.J."/>
            <person name="Tsai J.N."/>
            <person name="Chen C.Y."/>
            <person name="Tzean S.S."/>
            <person name="Ota Y."/>
            <person name="Hattori T."/>
            <person name="Sahashi N."/>
            <person name="Liou R.F."/>
            <person name="Kikuchi T."/>
            <person name="Tsai I.J."/>
        </authorList>
    </citation>
    <scope>NUCLEOTIDE SEQUENCE [LARGE SCALE GENOMIC DNA]</scope>
    <source>
        <strain evidence="4 5">FFPRI411160</strain>
    </source>
</reference>
<evidence type="ECO:0000313" key="5">
    <source>
        <dbReference type="Proteomes" id="UP000217199"/>
    </source>
</evidence>
<dbReference type="GO" id="GO:1990904">
    <property type="term" value="C:ribonucleoprotein complex"/>
    <property type="evidence" value="ECO:0007669"/>
    <property type="project" value="UniProtKB-KW"/>
</dbReference>
<feature type="region of interest" description="Disordered" evidence="3">
    <location>
        <begin position="176"/>
        <end position="202"/>
    </location>
</feature>
<gene>
    <name evidence="4" type="ORF">PNOK_0242900</name>
</gene>
<name>A0A286USG6_9AGAM</name>
<dbReference type="OrthoDB" id="359154at2759"/>
<evidence type="ECO:0000313" key="4">
    <source>
        <dbReference type="EMBL" id="PAV22472.1"/>
    </source>
</evidence>
<dbReference type="InParanoid" id="A0A286USG6"/>
<dbReference type="AlphaFoldDB" id="A0A286USG6"/>